<evidence type="ECO:0000256" key="2">
    <source>
        <dbReference type="SAM" id="SignalP"/>
    </source>
</evidence>
<evidence type="ECO:0000313" key="3">
    <source>
        <dbReference type="EMBL" id="EFH44937.1"/>
    </source>
</evidence>
<reference evidence="4" key="1">
    <citation type="journal article" date="2011" name="Nat. Genet.">
        <title>The Arabidopsis lyrata genome sequence and the basis of rapid genome size change.</title>
        <authorList>
            <person name="Hu T.T."/>
            <person name="Pattyn P."/>
            <person name="Bakker E.G."/>
            <person name="Cao J."/>
            <person name="Cheng J.-F."/>
            <person name="Clark R.M."/>
            <person name="Fahlgren N."/>
            <person name="Fawcett J.A."/>
            <person name="Grimwood J."/>
            <person name="Gundlach H."/>
            <person name="Haberer G."/>
            <person name="Hollister J.D."/>
            <person name="Ossowski S."/>
            <person name="Ottilar R.P."/>
            <person name="Salamov A.A."/>
            <person name="Schneeberger K."/>
            <person name="Spannagl M."/>
            <person name="Wang X."/>
            <person name="Yang L."/>
            <person name="Nasrallah M.E."/>
            <person name="Bergelson J."/>
            <person name="Carrington J.C."/>
            <person name="Gaut B.S."/>
            <person name="Schmutz J."/>
            <person name="Mayer K.F.X."/>
            <person name="Van de Peer Y."/>
            <person name="Grigoriev I.V."/>
            <person name="Nordborg M."/>
            <person name="Weigel D."/>
            <person name="Guo Y.-L."/>
        </authorList>
    </citation>
    <scope>NUCLEOTIDE SEQUENCE [LARGE SCALE GENOMIC DNA]</scope>
    <source>
        <strain evidence="4">cv. MN47</strain>
    </source>
</reference>
<keyword evidence="4" id="KW-1185">Reference proteome</keyword>
<feature type="compositionally biased region" description="Low complexity" evidence="1">
    <location>
        <begin position="61"/>
        <end position="77"/>
    </location>
</feature>
<gene>
    <name evidence="3" type="ORF">ARALYDRAFT_355987</name>
</gene>
<accession>D7MJC9</accession>
<feature type="compositionally biased region" description="Low complexity" evidence="1">
    <location>
        <begin position="84"/>
        <end position="94"/>
    </location>
</feature>
<dbReference type="EMBL" id="GL348719">
    <property type="protein sequence ID" value="EFH44937.1"/>
    <property type="molecule type" value="Genomic_DNA"/>
</dbReference>
<evidence type="ECO:0000256" key="1">
    <source>
        <dbReference type="SAM" id="MobiDB-lite"/>
    </source>
</evidence>
<protein>
    <submittedName>
        <fullName evidence="3">Predicted protein</fullName>
    </submittedName>
</protein>
<feature type="signal peptide" evidence="2">
    <location>
        <begin position="1"/>
        <end position="27"/>
    </location>
</feature>
<dbReference type="HOGENOM" id="CLU_1236534_0_0_1"/>
<evidence type="ECO:0000313" key="4">
    <source>
        <dbReference type="Proteomes" id="UP000008694"/>
    </source>
</evidence>
<name>D7MJC9_ARALL</name>
<keyword evidence="2" id="KW-0732">Signal</keyword>
<sequence>MVSFIAFFTFLVLIIVIITNQPQPTATVDEDIEQGDPSHSIGGEETPIQKCPLPPRPPTERPSSSLTPPETQVPRNSPNRRRSNVNPEASSSSSGQDNAFLNLAPRHFQERRNTRLVPEPHQMDAISWVSLGYCLSAGLEFNSIYAQVNDPRNLSPRFILISMLTMNALCLLIGANALKEEDLGLEDERDVIFDSDHQTEEATRPQFVEVFRVSLNVTFEDPRF</sequence>
<dbReference type="Gramene" id="fgenesh1_pg.C_scaffold_7003160">
    <property type="protein sequence ID" value="fgenesh1_pg.C_scaffold_7003160"/>
    <property type="gene ID" value="fgenesh1_pg.C_scaffold_7003160"/>
</dbReference>
<feature type="chain" id="PRO_5003103839" evidence="2">
    <location>
        <begin position="28"/>
        <end position="224"/>
    </location>
</feature>
<dbReference type="AlphaFoldDB" id="D7MJC9"/>
<proteinExistence type="predicted"/>
<organism evidence="4">
    <name type="scientific">Arabidopsis lyrata subsp. lyrata</name>
    <name type="common">Lyre-leaved rock-cress</name>
    <dbReference type="NCBI Taxonomy" id="81972"/>
    <lineage>
        <taxon>Eukaryota</taxon>
        <taxon>Viridiplantae</taxon>
        <taxon>Streptophyta</taxon>
        <taxon>Embryophyta</taxon>
        <taxon>Tracheophyta</taxon>
        <taxon>Spermatophyta</taxon>
        <taxon>Magnoliopsida</taxon>
        <taxon>eudicotyledons</taxon>
        <taxon>Gunneridae</taxon>
        <taxon>Pentapetalae</taxon>
        <taxon>rosids</taxon>
        <taxon>malvids</taxon>
        <taxon>Brassicales</taxon>
        <taxon>Brassicaceae</taxon>
        <taxon>Camelineae</taxon>
        <taxon>Arabidopsis</taxon>
    </lineage>
</organism>
<feature type="region of interest" description="Disordered" evidence="1">
    <location>
        <begin position="27"/>
        <end position="99"/>
    </location>
</feature>
<dbReference type="Proteomes" id="UP000008694">
    <property type="component" value="Unassembled WGS sequence"/>
</dbReference>